<dbReference type="Proteomes" id="UP000244867">
    <property type="component" value="Unassembled WGS sequence"/>
</dbReference>
<accession>A0A2R7Z0Y9</accession>
<name>A0A2R7Z0Y9_9ACTN</name>
<dbReference type="Pfam" id="PF14155">
    <property type="entry name" value="DUF4307"/>
    <property type="match status" value="1"/>
</dbReference>
<comment type="caution">
    <text evidence="2">The sequence shown here is derived from an EMBL/GenBank/DDBJ whole genome shotgun (WGS) entry which is preliminary data.</text>
</comment>
<evidence type="ECO:0000313" key="3">
    <source>
        <dbReference type="Proteomes" id="UP000244867"/>
    </source>
</evidence>
<keyword evidence="1" id="KW-1133">Transmembrane helix</keyword>
<reference evidence="2 3" key="1">
    <citation type="submission" date="2018-03" db="EMBL/GenBank/DDBJ databases">
        <authorList>
            <person name="Keele B.F."/>
        </authorList>
    </citation>
    <scope>NUCLEOTIDE SEQUENCE [LARGE SCALE GENOMIC DNA]</scope>
    <source>
        <strain evidence="2 3">IB-3</strain>
    </source>
</reference>
<dbReference type="InterPro" id="IPR025443">
    <property type="entry name" value="DUF4307"/>
</dbReference>
<keyword evidence="1" id="KW-0472">Membrane</keyword>
<organism evidence="2 3">
    <name type="scientific">Nocardioides currus</name>
    <dbReference type="NCBI Taxonomy" id="2133958"/>
    <lineage>
        <taxon>Bacteria</taxon>
        <taxon>Bacillati</taxon>
        <taxon>Actinomycetota</taxon>
        <taxon>Actinomycetes</taxon>
        <taxon>Propionibacteriales</taxon>
        <taxon>Nocardioidaceae</taxon>
        <taxon>Nocardioides</taxon>
    </lineage>
</organism>
<evidence type="ECO:0000313" key="2">
    <source>
        <dbReference type="EMBL" id="PUA82285.1"/>
    </source>
</evidence>
<dbReference type="AlphaFoldDB" id="A0A2R7Z0Y9"/>
<keyword evidence="3" id="KW-1185">Reference proteome</keyword>
<dbReference type="RefSeq" id="WP_108342472.1">
    <property type="nucleotide sequence ID" value="NZ_PYXZ01000001.1"/>
</dbReference>
<feature type="transmembrane region" description="Helical" evidence="1">
    <location>
        <begin position="25"/>
        <end position="47"/>
    </location>
</feature>
<gene>
    <name evidence="2" type="ORF">C7S10_00540</name>
</gene>
<sequence>MTEPHPSPTDLAERYGAPAPWRRPAAVVGVVALAAVFLVWVGWVAWVHGTPSAESELVSFEVTSDSSAVAHIDVQLEDGADASCRVRAFAEDHTTVGEISFVPEQGRNDVEVRTERRATSIDLIGCTTPDQERPR</sequence>
<keyword evidence="1" id="KW-0812">Transmembrane</keyword>
<dbReference type="EMBL" id="PYXZ01000001">
    <property type="protein sequence ID" value="PUA82285.1"/>
    <property type="molecule type" value="Genomic_DNA"/>
</dbReference>
<protein>
    <submittedName>
        <fullName evidence="2">DUF4307 domain-containing protein</fullName>
    </submittedName>
</protein>
<dbReference type="OrthoDB" id="3826498at2"/>
<evidence type="ECO:0000256" key="1">
    <source>
        <dbReference type="SAM" id="Phobius"/>
    </source>
</evidence>
<proteinExistence type="predicted"/>